<evidence type="ECO:0000256" key="1">
    <source>
        <dbReference type="SAM" id="Phobius"/>
    </source>
</evidence>
<dbReference type="RefSeq" id="WP_275108508.1">
    <property type="nucleotide sequence ID" value="NZ_JAKJSC010000001.1"/>
</dbReference>
<feature type="transmembrane region" description="Helical" evidence="1">
    <location>
        <begin position="12"/>
        <end position="34"/>
    </location>
</feature>
<name>A0ABT5VP08_9BACT</name>
<dbReference type="InterPro" id="IPR050640">
    <property type="entry name" value="Bact_2-comp_sensor_kinase"/>
</dbReference>
<gene>
    <name evidence="3" type="ORF">L3049_04045</name>
</gene>
<feature type="domain" description="Signal transduction histidine kinase internal region" evidence="2">
    <location>
        <begin position="90"/>
        <end position="168"/>
    </location>
</feature>
<organism evidence="3 4">
    <name type="scientific">Paralabilibaculum antarcticum</name>
    <dbReference type="NCBI Taxonomy" id="2912572"/>
    <lineage>
        <taxon>Bacteria</taxon>
        <taxon>Pseudomonadati</taxon>
        <taxon>Bacteroidota</taxon>
        <taxon>Bacteroidia</taxon>
        <taxon>Marinilabiliales</taxon>
        <taxon>Marinifilaceae</taxon>
        <taxon>Paralabilibaculum</taxon>
    </lineage>
</organism>
<dbReference type="Pfam" id="PF06580">
    <property type="entry name" value="His_kinase"/>
    <property type="match status" value="1"/>
</dbReference>
<keyword evidence="3" id="KW-0808">Transferase</keyword>
<dbReference type="PANTHER" id="PTHR34220:SF7">
    <property type="entry name" value="SENSOR HISTIDINE KINASE YPDA"/>
    <property type="match status" value="1"/>
</dbReference>
<evidence type="ECO:0000259" key="2">
    <source>
        <dbReference type="Pfam" id="PF06580"/>
    </source>
</evidence>
<feature type="transmembrane region" description="Helical" evidence="1">
    <location>
        <begin position="46"/>
        <end position="66"/>
    </location>
</feature>
<comment type="caution">
    <text evidence="3">The sequence shown here is derived from an EMBL/GenBank/DDBJ whole genome shotgun (WGS) entry which is preliminary data.</text>
</comment>
<dbReference type="Proteomes" id="UP001528920">
    <property type="component" value="Unassembled WGS sequence"/>
</dbReference>
<sequence>MAFPLQHKKSKILLSVIGNICLYALFMVMCFLVRKSLFIVNENGVSAYYFGWTVVYVFSFVIYSAMNYQQESLLEQKEKELLQTEKLRSELNEIKGVINPHFLFNSLNTLSALIQLDKTHAGKFVTHLSRIYRYILSSRDKDLITIEEELSFTNDYIQLIKIRHKDNFNVEVKIEPSKKHYLIPPMAIQLLLENAEKHNIFSRSKPLLISIYLEDDLLVVSHYLKERINKVNSTGNGLSSLSKRCRILLKQELVIIKDDKFTVKVPIKAF</sequence>
<keyword evidence="1" id="KW-0472">Membrane</keyword>
<dbReference type="EMBL" id="JAKJSC010000001">
    <property type="protein sequence ID" value="MDE5417171.1"/>
    <property type="molecule type" value="Genomic_DNA"/>
</dbReference>
<dbReference type="PANTHER" id="PTHR34220">
    <property type="entry name" value="SENSOR HISTIDINE KINASE YPDA"/>
    <property type="match status" value="1"/>
</dbReference>
<protein>
    <submittedName>
        <fullName evidence="3">Histidine kinase</fullName>
    </submittedName>
</protein>
<proteinExistence type="predicted"/>
<accession>A0ABT5VP08</accession>
<reference evidence="3 4" key="1">
    <citation type="submission" date="2022-01" db="EMBL/GenBank/DDBJ databases">
        <title>Labilibaculum sp. nov, a marine bacterium isolated from Antarctica.</title>
        <authorList>
            <person name="Dai W."/>
        </authorList>
    </citation>
    <scope>NUCLEOTIDE SEQUENCE [LARGE SCALE GENOMIC DNA]</scope>
    <source>
        <strain evidence="3 4">DW002</strain>
    </source>
</reference>
<keyword evidence="1" id="KW-1133">Transmembrane helix</keyword>
<evidence type="ECO:0000313" key="4">
    <source>
        <dbReference type="Proteomes" id="UP001528920"/>
    </source>
</evidence>
<keyword evidence="4" id="KW-1185">Reference proteome</keyword>
<keyword evidence="1" id="KW-0812">Transmembrane</keyword>
<dbReference type="GO" id="GO:0016301">
    <property type="term" value="F:kinase activity"/>
    <property type="evidence" value="ECO:0007669"/>
    <property type="project" value="UniProtKB-KW"/>
</dbReference>
<evidence type="ECO:0000313" key="3">
    <source>
        <dbReference type="EMBL" id="MDE5417171.1"/>
    </source>
</evidence>
<keyword evidence="3" id="KW-0418">Kinase</keyword>
<dbReference type="InterPro" id="IPR010559">
    <property type="entry name" value="Sig_transdc_His_kin_internal"/>
</dbReference>